<feature type="non-terminal residue" evidence="2">
    <location>
        <position position="84"/>
    </location>
</feature>
<feature type="non-terminal residue" evidence="2">
    <location>
        <position position="1"/>
    </location>
</feature>
<keyword evidence="3" id="KW-1185">Reference proteome</keyword>
<dbReference type="Proteomes" id="UP001195769">
    <property type="component" value="Unassembled WGS sequence"/>
</dbReference>
<proteinExistence type="predicted"/>
<gene>
    <name evidence="2" type="ORF">F5891DRAFT_909989</name>
</gene>
<dbReference type="AlphaFoldDB" id="A0AAD4DSK1"/>
<dbReference type="RefSeq" id="XP_041218711.1">
    <property type="nucleotide sequence ID" value="XM_041373608.1"/>
</dbReference>
<evidence type="ECO:0000256" key="1">
    <source>
        <dbReference type="SAM" id="SignalP"/>
    </source>
</evidence>
<feature type="chain" id="PRO_5042003319" evidence="1">
    <location>
        <begin position="23"/>
        <end position="84"/>
    </location>
</feature>
<name>A0AAD4DSK1_9AGAM</name>
<evidence type="ECO:0000313" key="2">
    <source>
        <dbReference type="EMBL" id="KAG1893135.1"/>
    </source>
</evidence>
<evidence type="ECO:0000313" key="3">
    <source>
        <dbReference type="Proteomes" id="UP001195769"/>
    </source>
</evidence>
<dbReference type="GeneID" id="64667906"/>
<comment type="caution">
    <text evidence="2">The sequence shown here is derived from an EMBL/GenBank/DDBJ whole genome shotgun (WGS) entry which is preliminary data.</text>
</comment>
<organism evidence="2 3">
    <name type="scientific">Suillus fuscotomentosus</name>
    <dbReference type="NCBI Taxonomy" id="1912939"/>
    <lineage>
        <taxon>Eukaryota</taxon>
        <taxon>Fungi</taxon>
        <taxon>Dikarya</taxon>
        <taxon>Basidiomycota</taxon>
        <taxon>Agaricomycotina</taxon>
        <taxon>Agaricomycetes</taxon>
        <taxon>Agaricomycetidae</taxon>
        <taxon>Boletales</taxon>
        <taxon>Suillineae</taxon>
        <taxon>Suillaceae</taxon>
        <taxon>Suillus</taxon>
    </lineage>
</organism>
<dbReference type="EMBL" id="JABBWK010000107">
    <property type="protein sequence ID" value="KAG1893135.1"/>
    <property type="molecule type" value="Genomic_DNA"/>
</dbReference>
<sequence length="84" mass="9296">PALLLAMFIALVLNILGHVTRAWCNTALGLLNLLLKTMLGNVPEGHGSEGWIPRDIRSVRKKFDLEAVTKTFATCARCLYTYPP</sequence>
<accession>A0AAD4DSK1</accession>
<protein>
    <submittedName>
        <fullName evidence="2">Uncharacterized protein</fullName>
    </submittedName>
</protein>
<feature type="signal peptide" evidence="1">
    <location>
        <begin position="1"/>
        <end position="22"/>
    </location>
</feature>
<keyword evidence="1" id="KW-0732">Signal</keyword>
<reference evidence="2" key="1">
    <citation type="journal article" date="2020" name="New Phytol.">
        <title>Comparative genomics reveals dynamic genome evolution in host specialist ectomycorrhizal fungi.</title>
        <authorList>
            <person name="Lofgren L.A."/>
            <person name="Nguyen N.H."/>
            <person name="Vilgalys R."/>
            <person name="Ruytinx J."/>
            <person name="Liao H.L."/>
            <person name="Branco S."/>
            <person name="Kuo A."/>
            <person name="LaButti K."/>
            <person name="Lipzen A."/>
            <person name="Andreopoulos W."/>
            <person name="Pangilinan J."/>
            <person name="Riley R."/>
            <person name="Hundley H."/>
            <person name="Na H."/>
            <person name="Barry K."/>
            <person name="Grigoriev I.V."/>
            <person name="Stajich J.E."/>
            <person name="Kennedy P.G."/>
        </authorList>
    </citation>
    <scope>NUCLEOTIDE SEQUENCE</scope>
    <source>
        <strain evidence="2">FC203</strain>
    </source>
</reference>